<dbReference type="RefSeq" id="WP_193920960.1">
    <property type="nucleotide sequence ID" value="NZ_JADEWL010000041.1"/>
</dbReference>
<sequence length="156" mass="17432">MTKKKMLGKLSSFSGIKNTPETEQQPETTQETKPSPVTRRQQKPATRSPKTTLNTSPTSTTAEHSNSTNAPTTKEQPTPPVKEKPVTVNIKISRTQHEWLTDTARTVRDNNTEPVPPGDRVYPQHLIGVAIELLQAGNIDWSEVRNVEDLKRLLDI</sequence>
<accession>A0A8J7K281</accession>
<proteinExistence type="predicted"/>
<dbReference type="EMBL" id="JADEWL010000041">
    <property type="protein sequence ID" value="MBE9213772.1"/>
    <property type="molecule type" value="Genomic_DNA"/>
</dbReference>
<dbReference type="AlphaFoldDB" id="A0A8J7K281"/>
<evidence type="ECO:0000256" key="1">
    <source>
        <dbReference type="SAM" id="MobiDB-lite"/>
    </source>
</evidence>
<evidence type="ECO:0000313" key="2">
    <source>
        <dbReference type="EMBL" id="MBE9213772.1"/>
    </source>
</evidence>
<feature type="region of interest" description="Disordered" evidence="1">
    <location>
        <begin position="1"/>
        <end position="84"/>
    </location>
</feature>
<organism evidence="2 3">
    <name type="scientific">Plectonema cf. radiosum LEGE 06105</name>
    <dbReference type="NCBI Taxonomy" id="945769"/>
    <lineage>
        <taxon>Bacteria</taxon>
        <taxon>Bacillati</taxon>
        <taxon>Cyanobacteriota</taxon>
        <taxon>Cyanophyceae</taxon>
        <taxon>Oscillatoriophycideae</taxon>
        <taxon>Oscillatoriales</taxon>
        <taxon>Microcoleaceae</taxon>
        <taxon>Plectonema</taxon>
    </lineage>
</organism>
<feature type="compositionally biased region" description="Low complexity" evidence="1">
    <location>
        <begin position="48"/>
        <end position="61"/>
    </location>
</feature>
<feature type="compositionally biased region" description="Low complexity" evidence="1">
    <location>
        <begin position="19"/>
        <end position="32"/>
    </location>
</feature>
<comment type="caution">
    <text evidence="2">The sequence shown here is derived from an EMBL/GenBank/DDBJ whole genome shotgun (WGS) entry which is preliminary data.</text>
</comment>
<protein>
    <submittedName>
        <fullName evidence="2">Uncharacterized protein</fullName>
    </submittedName>
</protein>
<dbReference type="Proteomes" id="UP000620559">
    <property type="component" value="Unassembled WGS sequence"/>
</dbReference>
<keyword evidence="3" id="KW-1185">Reference proteome</keyword>
<gene>
    <name evidence="2" type="ORF">IQ247_14040</name>
</gene>
<reference evidence="2" key="1">
    <citation type="submission" date="2020-10" db="EMBL/GenBank/DDBJ databases">
        <authorList>
            <person name="Castelo-Branco R."/>
            <person name="Eusebio N."/>
            <person name="Adriana R."/>
            <person name="Vieira A."/>
            <person name="Brugerolle De Fraissinette N."/>
            <person name="Rezende De Castro R."/>
            <person name="Schneider M.P."/>
            <person name="Vasconcelos V."/>
            <person name="Leao P.N."/>
        </authorList>
    </citation>
    <scope>NUCLEOTIDE SEQUENCE</scope>
    <source>
        <strain evidence="2">LEGE 06105</strain>
    </source>
</reference>
<evidence type="ECO:0000313" key="3">
    <source>
        <dbReference type="Proteomes" id="UP000620559"/>
    </source>
</evidence>
<feature type="compositionally biased region" description="Polar residues" evidence="1">
    <location>
        <begin position="33"/>
        <end position="45"/>
    </location>
</feature>
<name>A0A8J7K281_9CYAN</name>